<evidence type="ECO:0000256" key="8">
    <source>
        <dbReference type="ARBA" id="ARBA00022833"/>
    </source>
</evidence>
<evidence type="ECO:0000256" key="6">
    <source>
        <dbReference type="ARBA" id="ARBA00022588"/>
    </source>
</evidence>
<evidence type="ECO:0000256" key="15">
    <source>
        <dbReference type="ARBA" id="ARBA00048488"/>
    </source>
</evidence>
<proteinExistence type="inferred from homology"/>
<organism evidence="18 19">
    <name type="scientific">Pleurodeles waltl</name>
    <name type="common">Iberian ribbed newt</name>
    <dbReference type="NCBI Taxonomy" id="8319"/>
    <lineage>
        <taxon>Eukaryota</taxon>
        <taxon>Metazoa</taxon>
        <taxon>Chordata</taxon>
        <taxon>Craniata</taxon>
        <taxon>Vertebrata</taxon>
        <taxon>Euteleostomi</taxon>
        <taxon>Amphibia</taxon>
        <taxon>Batrachia</taxon>
        <taxon>Caudata</taxon>
        <taxon>Salamandroidea</taxon>
        <taxon>Salamandridae</taxon>
        <taxon>Pleurodelinae</taxon>
        <taxon>Pleurodeles</taxon>
    </lineage>
</organism>
<dbReference type="Pfam" id="PF01641">
    <property type="entry name" value="SelR"/>
    <property type="match status" value="1"/>
</dbReference>
<dbReference type="GO" id="GO:0005634">
    <property type="term" value="C:nucleus"/>
    <property type="evidence" value="ECO:0007669"/>
    <property type="project" value="UniProtKB-SubCell"/>
</dbReference>
<evidence type="ECO:0000256" key="2">
    <source>
        <dbReference type="ARBA" id="ARBA00004123"/>
    </source>
</evidence>
<reference evidence="18" key="1">
    <citation type="journal article" date="2022" name="bioRxiv">
        <title>Sequencing and chromosome-scale assembly of the giantPleurodeles waltlgenome.</title>
        <authorList>
            <person name="Brown T."/>
            <person name="Elewa A."/>
            <person name="Iarovenko S."/>
            <person name="Subramanian E."/>
            <person name="Araus A.J."/>
            <person name="Petzold A."/>
            <person name="Susuki M."/>
            <person name="Suzuki K.-i.T."/>
            <person name="Hayashi T."/>
            <person name="Toyoda A."/>
            <person name="Oliveira C."/>
            <person name="Osipova E."/>
            <person name="Leigh N.D."/>
            <person name="Simon A."/>
            <person name="Yun M.H."/>
        </authorList>
    </citation>
    <scope>NUCLEOTIDE SEQUENCE</scope>
    <source>
        <strain evidence="18">20211129_DDA</strain>
        <tissue evidence="18">Liver</tissue>
    </source>
</reference>
<sequence>MSFCFFNGGEKFKDHFRPGIYACAKCGYELFSSRSKFEHSSPWPAFTETIHEDSVSRYKEPREAYKSCIRETTEIYKQYEPAKRNDQKVTCRSLVELKERPAKKRRQCLVENVETVLVTSSSMMVLREASRASEYSAARSSLSLKTKLMANC</sequence>
<name>A0AAV7LWZ0_PLEWA</name>
<comment type="subcellular location">
    <subcellularLocation>
        <location evidence="3">Cytoplasm</location>
        <location evidence="3">Cytoskeleton</location>
    </subcellularLocation>
    <subcellularLocation>
        <location evidence="2">Nucleus</location>
    </subcellularLocation>
</comment>
<dbReference type="GO" id="GO:0033743">
    <property type="term" value="F:peptide-methionine (R)-S-oxide reductase activity"/>
    <property type="evidence" value="ECO:0007669"/>
    <property type="project" value="UniProtKB-EC"/>
</dbReference>
<keyword evidence="10" id="KW-0712">Selenocysteine</keyword>
<keyword evidence="7" id="KW-0479">Metal-binding</keyword>
<dbReference type="PROSITE" id="PS51790">
    <property type="entry name" value="MSRB"/>
    <property type="match status" value="1"/>
</dbReference>
<dbReference type="AlphaFoldDB" id="A0AAV7LWZ0"/>
<evidence type="ECO:0000256" key="9">
    <source>
        <dbReference type="ARBA" id="ARBA00022859"/>
    </source>
</evidence>
<keyword evidence="5" id="KW-0963">Cytoplasm</keyword>
<dbReference type="GO" id="GO:0046872">
    <property type="term" value="F:metal ion binding"/>
    <property type="evidence" value="ECO:0007669"/>
    <property type="project" value="UniProtKB-KW"/>
</dbReference>
<dbReference type="Proteomes" id="UP001066276">
    <property type="component" value="Chromosome 10"/>
</dbReference>
<evidence type="ECO:0000259" key="17">
    <source>
        <dbReference type="PROSITE" id="PS51790"/>
    </source>
</evidence>
<comment type="catalytic activity">
    <reaction evidence="16">
        <text>[thioredoxin]-disulfide + L-methionine + H2O = L-methionine (R)-S-oxide + [thioredoxin]-dithiol</text>
        <dbReference type="Rhea" id="RHEA:21260"/>
        <dbReference type="Rhea" id="RHEA-COMP:10698"/>
        <dbReference type="Rhea" id="RHEA-COMP:10700"/>
        <dbReference type="ChEBI" id="CHEBI:15377"/>
        <dbReference type="ChEBI" id="CHEBI:29950"/>
        <dbReference type="ChEBI" id="CHEBI:50058"/>
        <dbReference type="ChEBI" id="CHEBI:57844"/>
        <dbReference type="ChEBI" id="CHEBI:58773"/>
        <dbReference type="EC" id="1.8.4.14"/>
    </reaction>
</comment>
<gene>
    <name evidence="18" type="ORF">NDU88_001212</name>
</gene>
<keyword evidence="13" id="KW-0539">Nucleus</keyword>
<dbReference type="InterPro" id="IPR002579">
    <property type="entry name" value="Met_Sox_Rdtase_MsrB_dom"/>
</dbReference>
<evidence type="ECO:0000256" key="13">
    <source>
        <dbReference type="ARBA" id="ARBA00023242"/>
    </source>
</evidence>
<dbReference type="SUPFAM" id="SSF51316">
    <property type="entry name" value="Mss4-like"/>
    <property type="match status" value="1"/>
</dbReference>
<comment type="function">
    <text evidence="14">Methionine-sulfoxide reductase that specifically reduces methionine (R)-sulfoxide back to methionine. While in many cases, methionine oxidation is the result of random oxidation following oxidative stress, methionine oxidation is also a post-translational modification that takes place on specific residue. Acts as a regulator of actin assembly by reducing methionine (R)-sulfoxide mediated by MICALs (MICAL1, MICAL2 or MICAL3) on actin, thereby promoting filament repolymerization. Plays a role in innate immunity by reducing oxidized actin, leading to actin repolymerization in macrophages.</text>
</comment>
<evidence type="ECO:0000313" key="19">
    <source>
        <dbReference type="Proteomes" id="UP001066276"/>
    </source>
</evidence>
<protein>
    <recommendedName>
        <fullName evidence="17">MsrB domain-containing protein</fullName>
    </recommendedName>
</protein>
<dbReference type="Gene3D" id="2.170.150.20">
    <property type="entry name" value="Peptide methionine sulfoxide reductase"/>
    <property type="match status" value="1"/>
</dbReference>
<comment type="catalytic activity">
    <reaction evidence="15">
        <text>L-methionyl-[protein] + [thioredoxin]-disulfide + H2O = L-methionyl-(R)-S-oxide-[protein] + [thioredoxin]-dithiol</text>
        <dbReference type="Rhea" id="RHEA:24164"/>
        <dbReference type="Rhea" id="RHEA-COMP:10698"/>
        <dbReference type="Rhea" id="RHEA-COMP:10700"/>
        <dbReference type="Rhea" id="RHEA-COMP:12313"/>
        <dbReference type="Rhea" id="RHEA-COMP:12314"/>
        <dbReference type="ChEBI" id="CHEBI:15377"/>
        <dbReference type="ChEBI" id="CHEBI:16044"/>
        <dbReference type="ChEBI" id="CHEBI:29950"/>
        <dbReference type="ChEBI" id="CHEBI:45764"/>
        <dbReference type="ChEBI" id="CHEBI:50058"/>
        <dbReference type="EC" id="1.8.4.12"/>
    </reaction>
</comment>
<evidence type="ECO:0000256" key="4">
    <source>
        <dbReference type="ARBA" id="ARBA00007174"/>
    </source>
</evidence>
<keyword evidence="11" id="KW-0560">Oxidoreductase</keyword>
<dbReference type="EMBL" id="JANPWB010000014">
    <property type="protein sequence ID" value="KAJ1096066.1"/>
    <property type="molecule type" value="Genomic_DNA"/>
</dbReference>
<dbReference type="InterPro" id="IPR011057">
    <property type="entry name" value="Mss4-like_sf"/>
</dbReference>
<keyword evidence="6" id="KW-0399">Innate immunity</keyword>
<accession>A0AAV7LWZ0</accession>
<evidence type="ECO:0000256" key="1">
    <source>
        <dbReference type="ARBA" id="ARBA00001947"/>
    </source>
</evidence>
<evidence type="ECO:0000313" key="18">
    <source>
        <dbReference type="EMBL" id="KAJ1096066.1"/>
    </source>
</evidence>
<feature type="domain" description="MsrB" evidence="17">
    <location>
        <begin position="1"/>
        <end position="61"/>
    </location>
</feature>
<keyword evidence="12" id="KW-0206">Cytoskeleton</keyword>
<evidence type="ECO:0000256" key="3">
    <source>
        <dbReference type="ARBA" id="ARBA00004245"/>
    </source>
</evidence>
<evidence type="ECO:0000256" key="5">
    <source>
        <dbReference type="ARBA" id="ARBA00022490"/>
    </source>
</evidence>
<keyword evidence="19" id="KW-1185">Reference proteome</keyword>
<dbReference type="PANTHER" id="PTHR46755">
    <property type="entry name" value="METHIONINE-R-SULFOXIDE REDUCTASE B1"/>
    <property type="match status" value="1"/>
</dbReference>
<comment type="similarity">
    <text evidence="4">Belongs to the MsrB Met sulfoxide reductase family.</text>
</comment>
<dbReference type="GO" id="GO:0033745">
    <property type="term" value="F:L-methionine-(R)-S-oxide reductase activity"/>
    <property type="evidence" value="ECO:0007669"/>
    <property type="project" value="UniProtKB-EC"/>
</dbReference>
<evidence type="ECO:0000256" key="16">
    <source>
        <dbReference type="ARBA" id="ARBA00049261"/>
    </source>
</evidence>
<evidence type="ECO:0000256" key="7">
    <source>
        <dbReference type="ARBA" id="ARBA00022723"/>
    </source>
</evidence>
<evidence type="ECO:0000256" key="10">
    <source>
        <dbReference type="ARBA" id="ARBA00022933"/>
    </source>
</evidence>
<dbReference type="PANTHER" id="PTHR46755:SF5">
    <property type="entry name" value="METHIONINE-R-SULFOXIDE REDUCTASE B1"/>
    <property type="match status" value="1"/>
</dbReference>
<evidence type="ECO:0000256" key="11">
    <source>
        <dbReference type="ARBA" id="ARBA00023002"/>
    </source>
</evidence>
<comment type="caution">
    <text evidence="18">The sequence shown here is derived from an EMBL/GenBank/DDBJ whole genome shotgun (WGS) entry which is preliminary data.</text>
</comment>
<dbReference type="GO" id="GO:0005856">
    <property type="term" value="C:cytoskeleton"/>
    <property type="evidence" value="ECO:0007669"/>
    <property type="project" value="UniProtKB-SubCell"/>
</dbReference>
<evidence type="ECO:0000256" key="12">
    <source>
        <dbReference type="ARBA" id="ARBA00023212"/>
    </source>
</evidence>
<dbReference type="GO" id="GO:0030091">
    <property type="term" value="P:protein repair"/>
    <property type="evidence" value="ECO:0007669"/>
    <property type="project" value="TreeGrafter"/>
</dbReference>
<dbReference type="InterPro" id="IPR052150">
    <property type="entry name" value="MsrB_Met_sulfoxide_reductase"/>
</dbReference>
<comment type="cofactor">
    <cofactor evidence="1">
        <name>Zn(2+)</name>
        <dbReference type="ChEBI" id="CHEBI:29105"/>
    </cofactor>
</comment>
<keyword evidence="9" id="KW-0391">Immunity</keyword>
<dbReference type="GO" id="GO:0045087">
    <property type="term" value="P:innate immune response"/>
    <property type="evidence" value="ECO:0007669"/>
    <property type="project" value="UniProtKB-KW"/>
</dbReference>
<keyword evidence="8" id="KW-0862">Zinc</keyword>
<evidence type="ECO:0000256" key="14">
    <source>
        <dbReference type="ARBA" id="ARBA00046083"/>
    </source>
</evidence>